<keyword evidence="5" id="KW-1185">Reference proteome</keyword>
<feature type="region of interest" description="Disordered" evidence="1">
    <location>
        <begin position="203"/>
        <end position="222"/>
    </location>
</feature>
<dbReference type="AlphaFoldDB" id="A0A6P8ZUY8"/>
<feature type="domain" description="BMP and activin membrane-bound inhibitor N-terminal" evidence="3">
    <location>
        <begin position="69"/>
        <end position="122"/>
    </location>
</feature>
<dbReference type="Proteomes" id="UP000515158">
    <property type="component" value="Unplaced"/>
</dbReference>
<sequence>MRLPVYTRVDKAVTMSASSLKWWVAVLGLVVALAPAPSSLSLALHVDVGHSVGHQHPVDLEQWSQRSPGDVRCYCNLPACITTGYMCKSAGRGCFSDLVDHVDVYRARHGCLDLLDSGRQQQCKNQPRPPSDQDADDVPAWEQDAALAAPQDAVEAVPQDTAVEEAPPQPQDAVRPRATQDTPSLLLCCTDDMCNHIDSPDSRMRHSGPNGSDTHVTMSSPAGVVVPPGAVAGPSVSSSESAAAAAAAARSAELWFKAATIAVPICGALILVLLIVLAVRLLRADSQHQRASKLSACAFPALSDKKVPLLPCGTGVGWGHGVNRLGSDCSLPPGLPPKNHTLAKLNYTASYDLLDLHRDAPHLANNNQRNVLLGNAPRVHAKSSYKQVLASFVPWASAASGSDPPTNV</sequence>
<feature type="compositionally biased region" description="Polar residues" evidence="1">
    <location>
        <begin position="209"/>
        <end position="218"/>
    </location>
</feature>
<evidence type="ECO:0000256" key="1">
    <source>
        <dbReference type="SAM" id="MobiDB-lite"/>
    </source>
</evidence>
<dbReference type="InterPro" id="IPR045806">
    <property type="entry name" value="BAMBI_C"/>
</dbReference>
<dbReference type="GeneID" id="117649996"/>
<gene>
    <name evidence="6" type="primary">LOC117649996</name>
</gene>
<dbReference type="InParanoid" id="A0A6P8ZUY8"/>
<keyword evidence="2" id="KW-0812">Transmembrane</keyword>
<dbReference type="Pfam" id="PF19337">
    <property type="entry name" value="BAMBI_C"/>
    <property type="match status" value="1"/>
</dbReference>
<dbReference type="PANTHER" id="PTHR15505:SF1">
    <property type="entry name" value="BMP AND ACTIVIN MEMBRANE-BOUND INHIBITOR HOMOLOG"/>
    <property type="match status" value="1"/>
</dbReference>
<dbReference type="KEGG" id="tpal:117649996"/>
<proteinExistence type="predicted"/>
<evidence type="ECO:0000259" key="3">
    <source>
        <dbReference type="Pfam" id="PF06211"/>
    </source>
</evidence>
<keyword evidence="2" id="KW-1133">Transmembrane helix</keyword>
<dbReference type="InterPro" id="IPR045807">
    <property type="entry name" value="BAMBI_N"/>
</dbReference>
<dbReference type="OrthoDB" id="5914644at2759"/>
<evidence type="ECO:0000256" key="2">
    <source>
        <dbReference type="SAM" id="Phobius"/>
    </source>
</evidence>
<dbReference type="PANTHER" id="PTHR15505">
    <property type="entry name" value="RIIA DOMAIN-CONTAINING PROTEIN 1"/>
    <property type="match status" value="1"/>
</dbReference>
<name>A0A6P8ZUY8_THRPL</name>
<evidence type="ECO:0000313" key="5">
    <source>
        <dbReference type="Proteomes" id="UP000515158"/>
    </source>
</evidence>
<organism evidence="6">
    <name type="scientific">Thrips palmi</name>
    <name type="common">Melon thrips</name>
    <dbReference type="NCBI Taxonomy" id="161013"/>
    <lineage>
        <taxon>Eukaryota</taxon>
        <taxon>Metazoa</taxon>
        <taxon>Ecdysozoa</taxon>
        <taxon>Arthropoda</taxon>
        <taxon>Hexapoda</taxon>
        <taxon>Insecta</taxon>
        <taxon>Pterygota</taxon>
        <taxon>Neoptera</taxon>
        <taxon>Paraneoptera</taxon>
        <taxon>Thysanoptera</taxon>
        <taxon>Terebrantia</taxon>
        <taxon>Thripoidea</taxon>
        <taxon>Thripidae</taxon>
        <taxon>Thrips</taxon>
    </lineage>
</organism>
<dbReference type="Pfam" id="PF06211">
    <property type="entry name" value="BAMBI"/>
    <property type="match status" value="1"/>
</dbReference>
<reference evidence="6" key="1">
    <citation type="submission" date="2025-08" db="UniProtKB">
        <authorList>
            <consortium name="RefSeq"/>
        </authorList>
    </citation>
    <scope>IDENTIFICATION</scope>
    <source>
        <tissue evidence="6">Total insect</tissue>
    </source>
</reference>
<accession>A0A6P8ZUY8</accession>
<evidence type="ECO:0000259" key="4">
    <source>
        <dbReference type="Pfam" id="PF19337"/>
    </source>
</evidence>
<feature type="region of interest" description="Disordered" evidence="1">
    <location>
        <begin position="146"/>
        <end position="178"/>
    </location>
</feature>
<dbReference type="CDD" id="cd23576">
    <property type="entry name" value="TFP_LU_ECD_BAMBI"/>
    <property type="match status" value="1"/>
</dbReference>
<dbReference type="GO" id="GO:0005109">
    <property type="term" value="F:frizzled binding"/>
    <property type="evidence" value="ECO:0007669"/>
    <property type="project" value="TreeGrafter"/>
</dbReference>
<dbReference type="RefSeq" id="XP_034249127.1">
    <property type="nucleotide sequence ID" value="XM_034393236.1"/>
</dbReference>
<feature type="transmembrane region" description="Helical" evidence="2">
    <location>
        <begin position="261"/>
        <end position="282"/>
    </location>
</feature>
<protein>
    <submittedName>
        <fullName evidence="6">Uncharacterized protein LOC117649996</fullName>
    </submittedName>
</protein>
<keyword evidence="2" id="KW-0472">Membrane</keyword>
<evidence type="ECO:0000313" key="6">
    <source>
        <dbReference type="RefSeq" id="XP_034249127.1"/>
    </source>
</evidence>
<feature type="domain" description="BMP and activin membrane-bound inhibitor C-terminal" evidence="4">
    <location>
        <begin position="249"/>
        <end position="293"/>
    </location>
</feature>